<keyword evidence="10" id="KW-1185">Reference proteome</keyword>
<evidence type="ECO:0000256" key="1">
    <source>
        <dbReference type="ARBA" id="ARBA00022737"/>
    </source>
</evidence>
<comment type="function">
    <text evidence="5">Multiubiquitin chain receptor involved in modulation of proteasomal degradation. Involved in nucleotide excision repair.</text>
</comment>
<dbReference type="InterPro" id="IPR015940">
    <property type="entry name" value="UBA"/>
</dbReference>
<dbReference type="CDD" id="cd14280">
    <property type="entry name" value="UBA1_Rad23_like"/>
    <property type="match status" value="1"/>
</dbReference>
<name>A0A060RTE0_PLARE</name>
<dbReference type="SUPFAM" id="SSF54236">
    <property type="entry name" value="Ubiquitin-like"/>
    <property type="match status" value="1"/>
</dbReference>
<keyword evidence="2 5" id="KW-0227">DNA damage</keyword>
<dbReference type="PRINTS" id="PR01839">
    <property type="entry name" value="RAD23PROTEIN"/>
</dbReference>
<dbReference type="SUPFAM" id="SSF46934">
    <property type="entry name" value="UBA-like"/>
    <property type="match status" value="2"/>
</dbReference>
<evidence type="ECO:0000256" key="5">
    <source>
        <dbReference type="RuleBase" id="RU367049"/>
    </source>
</evidence>
<keyword evidence="5" id="KW-0963">Cytoplasm</keyword>
<dbReference type="Proteomes" id="UP000027581">
    <property type="component" value="Unassembled WGS sequence"/>
</dbReference>
<evidence type="ECO:0000256" key="2">
    <source>
        <dbReference type="ARBA" id="ARBA00022763"/>
    </source>
</evidence>
<dbReference type="GO" id="GO:0006289">
    <property type="term" value="P:nucleotide-excision repair"/>
    <property type="evidence" value="ECO:0007669"/>
    <property type="project" value="UniProtKB-UniRule"/>
</dbReference>
<comment type="similarity">
    <text evidence="5">Belongs to the RAD23 family.</text>
</comment>
<dbReference type="GO" id="GO:0043130">
    <property type="term" value="F:ubiquitin binding"/>
    <property type="evidence" value="ECO:0007669"/>
    <property type="project" value="UniProtKB-UniRule"/>
</dbReference>
<dbReference type="Gene3D" id="1.10.10.540">
    <property type="entry name" value="XPC-binding domain"/>
    <property type="match status" value="1"/>
</dbReference>
<dbReference type="Gene3D" id="1.10.8.10">
    <property type="entry name" value="DNA helicase RuvA subunit, C-terminal domain"/>
    <property type="match status" value="2"/>
</dbReference>
<dbReference type="AlphaFoldDB" id="A0A060RTE0"/>
<keyword evidence="1" id="KW-0677">Repeat</keyword>
<reference evidence="9" key="2">
    <citation type="submission" date="2014-05" db="EMBL/GenBank/DDBJ databases">
        <title>The genome sequences of chimpanzee malaria parasites reveal the path to human adaptation.</title>
        <authorList>
            <person name="Otto T.D."/>
            <person name="Rayner J.C."/>
            <person name="Boehme U."/>
            <person name="Pain A."/>
            <person name="Spottiswoode N."/>
            <person name="Sanders M."/>
            <person name="Quail M."/>
            <person name="Ollomo B."/>
            <person name="Renaud F."/>
            <person name="Thomas A.W."/>
            <person name="Prugnolle F."/>
            <person name="Conway D.J."/>
            <person name="Newbold C."/>
            <person name="Berriman M."/>
        </authorList>
    </citation>
    <scope>NUCLEOTIDE SEQUENCE [LARGE SCALE GENOMIC DNA]</scope>
    <source>
        <strain evidence="9">CDC</strain>
    </source>
</reference>
<dbReference type="FunFam" id="1.10.8.10:FF:000003">
    <property type="entry name" value="UV excision repair protein RAD23 homolog"/>
    <property type="match status" value="1"/>
</dbReference>
<dbReference type="VEuPathDB" id="PlasmoDB:PRG01_1010200"/>
<evidence type="ECO:0000256" key="6">
    <source>
        <dbReference type="SAM" id="MobiDB-lite"/>
    </source>
</evidence>
<dbReference type="PANTHER" id="PTHR10621:SF0">
    <property type="entry name" value="UV EXCISION REPAIR PROTEIN RAD23"/>
    <property type="match status" value="1"/>
</dbReference>
<protein>
    <recommendedName>
        <fullName evidence="5">UV excision repair protein RAD23</fullName>
    </recommendedName>
</protein>
<keyword evidence="4 5" id="KW-0539">Nucleus</keyword>
<dbReference type="InterPro" id="IPR000626">
    <property type="entry name" value="Ubiquitin-like_dom"/>
</dbReference>
<feature type="domain" description="Ubiquitin-like" evidence="8">
    <location>
        <begin position="1"/>
        <end position="74"/>
    </location>
</feature>
<accession>A0A060RTE0</accession>
<evidence type="ECO:0000313" key="10">
    <source>
        <dbReference type="Proteomes" id="UP000027581"/>
    </source>
</evidence>
<dbReference type="CDD" id="cd01805">
    <property type="entry name" value="Ubl_Rad23"/>
    <property type="match status" value="1"/>
</dbReference>
<evidence type="ECO:0000313" key="9">
    <source>
        <dbReference type="EMBL" id="CDO64548.1"/>
    </source>
</evidence>
<dbReference type="SMART" id="SM00165">
    <property type="entry name" value="UBA"/>
    <property type="match status" value="2"/>
</dbReference>
<proteinExistence type="inferred from homology"/>
<comment type="subcellular location">
    <subcellularLocation>
        <location evidence="5">Nucleus</location>
    </subcellularLocation>
    <subcellularLocation>
        <location evidence="5">Cytoplasm</location>
    </subcellularLocation>
</comment>
<evidence type="ECO:0000259" key="8">
    <source>
        <dbReference type="PROSITE" id="PS50053"/>
    </source>
</evidence>
<dbReference type="SMART" id="SM00213">
    <property type="entry name" value="UBQ"/>
    <property type="match status" value="1"/>
</dbReference>
<dbReference type="Gene3D" id="3.10.20.90">
    <property type="entry name" value="Phosphatidylinositol 3-kinase Catalytic Subunit, Chain A, domain 1"/>
    <property type="match status" value="1"/>
</dbReference>
<dbReference type="Pfam" id="PF09280">
    <property type="entry name" value="XPC-binding"/>
    <property type="match status" value="1"/>
</dbReference>
<dbReference type="PROSITE" id="PS50053">
    <property type="entry name" value="UBIQUITIN_2"/>
    <property type="match status" value="1"/>
</dbReference>
<dbReference type="SUPFAM" id="SSF101238">
    <property type="entry name" value="XPC-binding domain"/>
    <property type="match status" value="1"/>
</dbReference>
<evidence type="ECO:0000259" key="7">
    <source>
        <dbReference type="PROSITE" id="PS50030"/>
    </source>
</evidence>
<feature type="compositionally biased region" description="Low complexity" evidence="6">
    <location>
        <begin position="95"/>
        <end position="105"/>
    </location>
</feature>
<keyword evidence="3 5" id="KW-0234">DNA repair</keyword>
<dbReference type="InterPro" id="IPR009060">
    <property type="entry name" value="UBA-like_sf"/>
</dbReference>
<dbReference type="GO" id="GO:0043161">
    <property type="term" value="P:proteasome-mediated ubiquitin-dependent protein catabolic process"/>
    <property type="evidence" value="ECO:0007669"/>
    <property type="project" value="UniProtKB-UniRule"/>
</dbReference>
<dbReference type="CDD" id="cd14281">
    <property type="entry name" value="UBA2_Rad23_like"/>
    <property type="match status" value="1"/>
</dbReference>
<dbReference type="GO" id="GO:0005654">
    <property type="term" value="C:nucleoplasm"/>
    <property type="evidence" value="ECO:0007669"/>
    <property type="project" value="TreeGrafter"/>
</dbReference>
<dbReference type="InterPro" id="IPR015360">
    <property type="entry name" value="XPC-bd"/>
</dbReference>
<dbReference type="GO" id="GO:0070628">
    <property type="term" value="F:proteasome binding"/>
    <property type="evidence" value="ECO:0007669"/>
    <property type="project" value="TreeGrafter"/>
</dbReference>
<dbReference type="GO" id="GO:0031593">
    <property type="term" value="F:polyubiquitin modification-dependent protein binding"/>
    <property type="evidence" value="ECO:0007669"/>
    <property type="project" value="UniProtKB-UniRule"/>
</dbReference>
<dbReference type="PROSITE" id="PS50030">
    <property type="entry name" value="UBA"/>
    <property type="match status" value="2"/>
</dbReference>
<dbReference type="InterPro" id="IPR036353">
    <property type="entry name" value="XPC-bd_sf"/>
</dbReference>
<feature type="region of interest" description="Disordered" evidence="6">
    <location>
        <begin position="87"/>
        <end position="111"/>
    </location>
</feature>
<organism evidence="9 10">
    <name type="scientific">Plasmodium reichenowi</name>
    <dbReference type="NCBI Taxonomy" id="5854"/>
    <lineage>
        <taxon>Eukaryota</taxon>
        <taxon>Sar</taxon>
        <taxon>Alveolata</taxon>
        <taxon>Apicomplexa</taxon>
        <taxon>Aconoidasida</taxon>
        <taxon>Haemosporida</taxon>
        <taxon>Plasmodiidae</taxon>
        <taxon>Plasmodium</taxon>
        <taxon>Plasmodium (Laverania)</taxon>
    </lineage>
</organism>
<sequence length="400" mass="45752">MKIKVRTLQNNEEEINVDPDDSILDLKKKVEVVLRDMPSDKQKLIFSGKILKDEDKATDILKDNDIVIVMVTRRIISKNNQKEDINKESLSKIENNNNNNNNNNNKSDDNINVTISNTEEQKENKENKNDNTSDNIYNSFNNAESMLLTGDKLKESIDNICAMGFEKEQVKKAMILAYNNPNRAIDYLTNGFPNENINVNVNENINNGSNFSNLLNSENNPLLEENSFHPLSSNEETFRNSTFFNAIRDMALSNPQRLPELLQMIGRTDPSFLEYIRQNQTEFLAALQNYGNNINDHEEHSDDNTNNHFDDNLDNADDENAIQNDSFLQDVGQQVLSDPNNENINIPITPLNENEMESIKKLESLGFPKHVALEAFIACDKNEEMAANYLFENMNDFTSE</sequence>
<dbReference type="PANTHER" id="PTHR10621">
    <property type="entry name" value="UV EXCISION REPAIR PROTEIN RAD23"/>
    <property type="match status" value="1"/>
</dbReference>
<dbReference type="InterPro" id="IPR004806">
    <property type="entry name" value="Rad23"/>
</dbReference>
<dbReference type="FunFam" id="1.10.8.10:FF:000002">
    <property type="entry name" value="UV excision repair protein RAD23 homolog"/>
    <property type="match status" value="1"/>
</dbReference>
<dbReference type="Pfam" id="PF00627">
    <property type="entry name" value="UBA"/>
    <property type="match status" value="2"/>
</dbReference>
<dbReference type="Pfam" id="PF00240">
    <property type="entry name" value="ubiquitin"/>
    <property type="match status" value="1"/>
</dbReference>
<dbReference type="GO" id="GO:0003684">
    <property type="term" value="F:damaged DNA binding"/>
    <property type="evidence" value="ECO:0007669"/>
    <property type="project" value="UniProtKB-UniRule"/>
</dbReference>
<dbReference type="PhylomeDB" id="A0A060RTE0"/>
<evidence type="ECO:0000256" key="3">
    <source>
        <dbReference type="ARBA" id="ARBA00023204"/>
    </source>
</evidence>
<dbReference type="InterPro" id="IPR029071">
    <property type="entry name" value="Ubiquitin-like_domsf"/>
</dbReference>
<dbReference type="EMBL" id="HG810771">
    <property type="protein sequence ID" value="CDO64548.1"/>
    <property type="molecule type" value="Genomic_DNA"/>
</dbReference>
<reference evidence="9" key="1">
    <citation type="submission" date="2014-01" db="EMBL/GenBank/DDBJ databases">
        <authorList>
            <person name="Aslett M."/>
        </authorList>
    </citation>
    <scope>NUCLEOTIDE SEQUENCE</scope>
    <source>
        <strain evidence="9">CDC</strain>
    </source>
</reference>
<gene>
    <name evidence="9" type="ORF">PRCDC_1011100</name>
</gene>
<evidence type="ECO:0000256" key="4">
    <source>
        <dbReference type="ARBA" id="ARBA00023242"/>
    </source>
</evidence>
<feature type="region of interest" description="Disordered" evidence="6">
    <location>
        <begin position="296"/>
        <end position="318"/>
    </location>
</feature>
<feature type="domain" description="UBA" evidence="7">
    <location>
        <begin position="152"/>
        <end position="191"/>
    </location>
</feature>
<dbReference type="GO" id="GO:0005829">
    <property type="term" value="C:cytosol"/>
    <property type="evidence" value="ECO:0007669"/>
    <property type="project" value="TreeGrafter"/>
</dbReference>
<feature type="compositionally biased region" description="Basic and acidic residues" evidence="6">
    <location>
        <begin position="296"/>
        <end position="311"/>
    </location>
</feature>
<feature type="domain" description="UBA" evidence="7">
    <location>
        <begin position="350"/>
        <end position="393"/>
    </location>
</feature>
<dbReference type="VEuPathDB" id="PlasmoDB:PRCDC_1011100"/>